<gene>
    <name evidence="7 10" type="primary">lpxD</name>
    <name evidence="10" type="ORF">Fuma_01464</name>
</gene>
<keyword evidence="11" id="KW-1185">Reference proteome</keyword>
<evidence type="ECO:0000256" key="2">
    <source>
        <dbReference type="ARBA" id="ARBA00022556"/>
    </source>
</evidence>
<dbReference type="InterPro" id="IPR020573">
    <property type="entry name" value="UDP_GlcNAc_AcTrfase_non-rep"/>
</dbReference>
<dbReference type="NCBIfam" id="TIGR01853">
    <property type="entry name" value="lipid_A_lpxD"/>
    <property type="match status" value="1"/>
</dbReference>
<evidence type="ECO:0000256" key="7">
    <source>
        <dbReference type="HAMAP-Rule" id="MF_00523"/>
    </source>
</evidence>
<dbReference type="PANTHER" id="PTHR43378:SF2">
    <property type="entry name" value="UDP-3-O-ACYLGLUCOSAMINE N-ACYLTRANSFERASE 1, MITOCHONDRIAL-RELATED"/>
    <property type="match status" value="1"/>
</dbReference>
<dbReference type="CDD" id="cd03352">
    <property type="entry name" value="LbH_LpxD"/>
    <property type="match status" value="1"/>
</dbReference>
<evidence type="ECO:0000313" key="10">
    <source>
        <dbReference type="EMBL" id="APZ91868.1"/>
    </source>
</evidence>
<dbReference type="RefSeq" id="WP_077023561.1">
    <property type="nucleotide sequence ID" value="NZ_CP017641.1"/>
</dbReference>
<dbReference type="GO" id="GO:0016410">
    <property type="term" value="F:N-acyltransferase activity"/>
    <property type="evidence" value="ECO:0007669"/>
    <property type="project" value="InterPro"/>
</dbReference>
<evidence type="ECO:0000313" key="11">
    <source>
        <dbReference type="Proteomes" id="UP000187735"/>
    </source>
</evidence>
<dbReference type="Pfam" id="PF04613">
    <property type="entry name" value="LpxD"/>
    <property type="match status" value="1"/>
</dbReference>
<dbReference type="HAMAP" id="MF_00523">
    <property type="entry name" value="LpxD"/>
    <property type="match status" value="1"/>
</dbReference>
<dbReference type="NCBIfam" id="NF002060">
    <property type="entry name" value="PRK00892.1"/>
    <property type="match status" value="1"/>
</dbReference>
<dbReference type="STRING" id="1891926.Fuma_01464"/>
<dbReference type="InterPro" id="IPR011004">
    <property type="entry name" value="Trimer_LpxA-like_sf"/>
</dbReference>
<sequence>MATTRERNELTATQIAEILGTDVIGDGTRGVRGFNVIERAAETDVAFVGCEKNLKRAATCEARVVIAPNDCRERFAAFEGVTFIPVDQPEVAFLKIAERLIPARPRANIGISPKAIVADTAVIGSKTNIHPLAVIGDYVEIGDNCDIGPGAVIGDGCTIGDDTAIDAHAVLYPDTVVGSRVKILAQAVIGAAGFGYRLVDGRHELLPHLGIVRIADDVEIGACTTIDRAKVGETTIAEGTRIDNLVMIAHNCQIGKHNLIIGQTGIAGSSSTGSYVVCAGQAGIADHVHLGDRAVIGAKTGVHRDMPGDKAYLGIPARSATLHAREQMALKRLPEMRSTVKQMEKQIAELQGQVATLVSALANSTSTGRSDDAGEIRRAA</sequence>
<dbReference type="EMBL" id="CP017641">
    <property type="protein sequence ID" value="APZ91868.1"/>
    <property type="molecule type" value="Genomic_DNA"/>
</dbReference>
<evidence type="ECO:0000256" key="6">
    <source>
        <dbReference type="ARBA" id="ARBA00023315"/>
    </source>
</evidence>
<dbReference type="UniPathway" id="UPA00973"/>
<dbReference type="GO" id="GO:0016020">
    <property type="term" value="C:membrane"/>
    <property type="evidence" value="ECO:0007669"/>
    <property type="project" value="GOC"/>
</dbReference>
<dbReference type="Gene3D" id="3.40.1390.10">
    <property type="entry name" value="MurE/MurF, N-terminal domain"/>
    <property type="match status" value="1"/>
</dbReference>
<feature type="domain" description="UDP-3-O-[3-hydroxymyristoyl] glucosamine N-acyltransferase non-repeat region" evidence="9">
    <location>
        <begin position="31"/>
        <end position="98"/>
    </location>
</feature>
<keyword evidence="8" id="KW-0175">Coiled coil</keyword>
<evidence type="ECO:0000256" key="3">
    <source>
        <dbReference type="ARBA" id="ARBA00022679"/>
    </source>
</evidence>
<dbReference type="AlphaFoldDB" id="A0A1P8WCT0"/>
<feature type="active site" description="Proton acceptor" evidence="7">
    <location>
        <position position="250"/>
    </location>
</feature>
<comment type="pathway">
    <text evidence="7">Bacterial outer membrane biogenesis; LPS lipid A biosynthesis.</text>
</comment>
<dbReference type="Pfam" id="PF00132">
    <property type="entry name" value="Hexapep"/>
    <property type="match status" value="2"/>
</dbReference>
<dbReference type="InterPro" id="IPR001451">
    <property type="entry name" value="Hexapep"/>
</dbReference>
<evidence type="ECO:0000256" key="4">
    <source>
        <dbReference type="ARBA" id="ARBA00022737"/>
    </source>
</evidence>
<comment type="function">
    <text evidence="7">Catalyzes the N-acylation of UDP-3-O-acylglucosamine using 3-hydroxyacyl-ACP as the acyl donor. Is involved in the biosynthesis of lipid A, a phosphorylated glycolipid that anchors the lipopolysaccharide to the outer membrane of the cell.</text>
</comment>
<comment type="catalytic activity">
    <reaction evidence="7">
        <text>a UDP-3-O-[(3R)-3-hydroxyacyl]-alpha-D-glucosamine + a (3R)-hydroxyacyl-[ACP] = a UDP-2-N,3-O-bis[(3R)-3-hydroxyacyl]-alpha-D-glucosamine + holo-[ACP] + H(+)</text>
        <dbReference type="Rhea" id="RHEA:53836"/>
        <dbReference type="Rhea" id="RHEA-COMP:9685"/>
        <dbReference type="Rhea" id="RHEA-COMP:9945"/>
        <dbReference type="ChEBI" id="CHEBI:15378"/>
        <dbReference type="ChEBI" id="CHEBI:64479"/>
        <dbReference type="ChEBI" id="CHEBI:78827"/>
        <dbReference type="ChEBI" id="CHEBI:137740"/>
        <dbReference type="ChEBI" id="CHEBI:137748"/>
        <dbReference type="EC" id="2.3.1.191"/>
    </reaction>
</comment>
<evidence type="ECO:0000256" key="5">
    <source>
        <dbReference type="ARBA" id="ARBA00023098"/>
    </source>
</evidence>
<evidence type="ECO:0000256" key="8">
    <source>
        <dbReference type="SAM" id="Coils"/>
    </source>
</evidence>
<comment type="similarity">
    <text evidence="7">Belongs to the transferase hexapeptide repeat family. LpxD subfamily.</text>
</comment>
<dbReference type="OrthoDB" id="9784739at2"/>
<dbReference type="PANTHER" id="PTHR43378">
    <property type="entry name" value="UDP-3-O-ACYLGLUCOSAMINE N-ACYLTRANSFERASE"/>
    <property type="match status" value="1"/>
</dbReference>
<dbReference type="EC" id="2.3.1.191" evidence="7"/>
<name>A0A1P8WCT0_9PLAN</name>
<keyword evidence="2 7" id="KW-0441">Lipid A biosynthesis</keyword>
<keyword evidence="1 7" id="KW-0444">Lipid biosynthesis</keyword>
<dbReference type="SUPFAM" id="SSF51161">
    <property type="entry name" value="Trimeric LpxA-like enzymes"/>
    <property type="match status" value="1"/>
</dbReference>
<dbReference type="InterPro" id="IPR007691">
    <property type="entry name" value="LpxD"/>
</dbReference>
<dbReference type="Proteomes" id="UP000187735">
    <property type="component" value="Chromosome"/>
</dbReference>
<keyword evidence="6 7" id="KW-0012">Acyltransferase</keyword>
<comment type="subunit">
    <text evidence="7">Homotrimer.</text>
</comment>
<keyword evidence="3 7" id="KW-0808">Transferase</keyword>
<keyword evidence="5 7" id="KW-0443">Lipid metabolism</keyword>
<evidence type="ECO:0000259" key="9">
    <source>
        <dbReference type="Pfam" id="PF04613"/>
    </source>
</evidence>
<reference evidence="10 11" key="1">
    <citation type="journal article" date="2016" name="Front. Microbiol.">
        <title>Fuerstia marisgermanicae gen. nov., sp. nov., an Unusual Member of the Phylum Planctomycetes from the German Wadden Sea.</title>
        <authorList>
            <person name="Kohn T."/>
            <person name="Heuer A."/>
            <person name="Jogler M."/>
            <person name="Vollmers J."/>
            <person name="Boedeker C."/>
            <person name="Bunk B."/>
            <person name="Rast P."/>
            <person name="Borchert D."/>
            <person name="Glockner I."/>
            <person name="Freese H.M."/>
            <person name="Klenk H.P."/>
            <person name="Overmann J."/>
            <person name="Kaster A.K."/>
            <person name="Rohde M."/>
            <person name="Wiegand S."/>
            <person name="Jogler C."/>
        </authorList>
    </citation>
    <scope>NUCLEOTIDE SEQUENCE [LARGE SCALE GENOMIC DNA]</scope>
    <source>
        <strain evidence="10 11">NH11</strain>
    </source>
</reference>
<proteinExistence type="inferred from homology"/>
<organism evidence="10 11">
    <name type="scientific">Fuerstiella marisgermanici</name>
    <dbReference type="NCBI Taxonomy" id="1891926"/>
    <lineage>
        <taxon>Bacteria</taxon>
        <taxon>Pseudomonadati</taxon>
        <taxon>Planctomycetota</taxon>
        <taxon>Planctomycetia</taxon>
        <taxon>Planctomycetales</taxon>
        <taxon>Planctomycetaceae</taxon>
        <taxon>Fuerstiella</taxon>
    </lineage>
</organism>
<dbReference type="GO" id="GO:0103118">
    <property type="term" value="F:UDP-3-O-[(3R)-3-hydroxyacyl]-glucosamine N-acyltransferase activity"/>
    <property type="evidence" value="ECO:0007669"/>
    <property type="project" value="UniProtKB-EC"/>
</dbReference>
<protein>
    <recommendedName>
        <fullName evidence="7">UDP-3-O-acylglucosamine N-acyltransferase</fullName>
        <ecNumber evidence="7">2.3.1.191</ecNumber>
    </recommendedName>
</protein>
<dbReference type="GO" id="GO:0009245">
    <property type="term" value="P:lipid A biosynthetic process"/>
    <property type="evidence" value="ECO:0007669"/>
    <property type="project" value="UniProtKB-UniRule"/>
</dbReference>
<dbReference type="Gene3D" id="2.160.10.10">
    <property type="entry name" value="Hexapeptide repeat proteins"/>
    <property type="match status" value="1"/>
</dbReference>
<evidence type="ECO:0000256" key="1">
    <source>
        <dbReference type="ARBA" id="ARBA00022516"/>
    </source>
</evidence>
<accession>A0A1P8WCT0</accession>
<feature type="coiled-coil region" evidence="8">
    <location>
        <begin position="333"/>
        <end position="360"/>
    </location>
</feature>
<dbReference type="KEGG" id="fmr:Fuma_01464"/>
<keyword evidence="4 7" id="KW-0677">Repeat</keyword>